<feature type="region of interest" description="Disordered" evidence="2">
    <location>
        <begin position="550"/>
        <end position="572"/>
    </location>
</feature>
<name>A0A6M8BF21_9CYAN</name>
<proteinExistence type="predicted"/>
<sequence>MTQEFHLSVTPVGNDEYLVRTERVAPGVPLAEEQLRWAVEEWLALARQLMDDPLLGLLRGHGFYRVGGFELPRRSEYENELPVSLTELGETLYHALFQGTLRNSWMIARGIAQHQGEMLRLRLGLKGSRLPRLPWEVMNGGDRDSLGNLRYPIATGTDVVFSRFQTGIQVMGGRSLRPLSPTQPVRILMVVATPTDQERLELMREAMHLQEELRRPAGPGLEGLGTHPQLELTVLEQPGREELTHALEQGHFHILHYAGHSNLGASGGNLYLVNSRTGLTETLSGDDLAGLLVNNDIRLVVFNSCRGAHTAVPAAGSSAEAQPAQDTRNLAEALVSRGIPAVLAMAEKIPDDVALTLTRLFYRNLRRGFPIDLSLSRARQGLISSYTSNQLYWALPVLYLHPAFDGYLVSGDSRSDPCGNRHHINPADRLQQFPPSYDLPLLAGEEPSLVLSPSRLLEPDLELDLETDEDFELISRAVLLDHDWASPGLEFDNPFHFDAPVATENPFDFDFASSGSLVEVQPTSSERVDEAAESRLAQWPIHHPGAGLFTLGRYDQEPSAPAEGLGTADQPAAAGQFAKQSLGESPVELPGGYLGRLLAQHANPSDHSTAPSSLSLSSTPAPQQTETANAANAADLLQQLTPRPVDLMNVATDATQDARPVDAPVSPAATYRWLASHAPATSPDSSEAAAPPQDSQLDSHQQTATPQDSHRAITPVDTIPTADRIPALRDSRAAHPARKPGRLQKQHILLPLAGAGAMAIALSSFHYTMGLLRREPSPADLLPPMDSAYTPGVPPMPVGTTETSQLAGAAILNLKRENLPEAEKAIAQLLDQNALLDAKVALDAVPSEWRNASYPELMFLMGRLGWQWQQQEGNIYSVDDVQRFWKLAAEGRPDAAAYWNALGFAHYAKGESVDAARVWCRAAALMLAQPIPDSVDAADDRAALNCPPPIQSVTNPEALTAYAGVALALQQAALDPRFSQGATELLKQSAAYYQMVMLSNPASFDQTALAKNWLWTPATLKDWAALGSRRP</sequence>
<feature type="compositionally biased region" description="Polar residues" evidence="2">
    <location>
        <begin position="693"/>
        <end position="707"/>
    </location>
</feature>
<dbReference type="AlphaFoldDB" id="A0A6M8BF21"/>
<organism evidence="4 5">
    <name type="scientific">Thermoleptolyngbya sichuanensis A183</name>
    <dbReference type="NCBI Taxonomy" id="2737172"/>
    <lineage>
        <taxon>Bacteria</taxon>
        <taxon>Bacillati</taxon>
        <taxon>Cyanobacteriota</taxon>
        <taxon>Cyanophyceae</taxon>
        <taxon>Oculatellales</taxon>
        <taxon>Oculatellaceae</taxon>
        <taxon>Thermoleptolyngbya</taxon>
        <taxon>Thermoleptolyngbya sichuanensis</taxon>
    </lineage>
</organism>
<feature type="region of interest" description="Disordered" evidence="2">
    <location>
        <begin position="602"/>
        <end position="627"/>
    </location>
</feature>
<gene>
    <name evidence="4" type="ORF">HPC62_12225</name>
</gene>
<feature type="region of interest" description="Disordered" evidence="2">
    <location>
        <begin position="677"/>
        <end position="740"/>
    </location>
</feature>
<feature type="domain" description="CHAT" evidence="3">
    <location>
        <begin position="87"/>
        <end position="398"/>
    </location>
</feature>
<accession>A0A6M8BF21</accession>
<evidence type="ECO:0000259" key="3">
    <source>
        <dbReference type="Pfam" id="PF12770"/>
    </source>
</evidence>
<evidence type="ECO:0000256" key="1">
    <source>
        <dbReference type="SAM" id="Coils"/>
    </source>
</evidence>
<keyword evidence="1" id="KW-0175">Coiled coil</keyword>
<dbReference type="KEGG" id="theu:HPC62_12225"/>
<dbReference type="InterPro" id="IPR024983">
    <property type="entry name" value="CHAT_dom"/>
</dbReference>
<protein>
    <submittedName>
        <fullName evidence="4">CHAT domain-containing protein</fullName>
    </submittedName>
</protein>
<feature type="compositionally biased region" description="Low complexity" evidence="2">
    <location>
        <begin position="608"/>
        <end position="627"/>
    </location>
</feature>
<evidence type="ECO:0000313" key="5">
    <source>
        <dbReference type="Proteomes" id="UP000505210"/>
    </source>
</evidence>
<evidence type="ECO:0000313" key="4">
    <source>
        <dbReference type="EMBL" id="QKD82850.1"/>
    </source>
</evidence>
<reference evidence="4 5" key="1">
    <citation type="submission" date="2020-05" db="EMBL/GenBank/DDBJ databases">
        <title>Complete genome sequence of of a novel Thermoleptolyngbya strain isolated from hot springs of Ganzi, Sichuan China.</title>
        <authorList>
            <person name="Tang J."/>
            <person name="Daroch M."/>
            <person name="Li L."/>
            <person name="Waleron K."/>
            <person name="Waleron M."/>
            <person name="Waleron M."/>
        </authorList>
    </citation>
    <scope>NUCLEOTIDE SEQUENCE [LARGE SCALE GENOMIC DNA]</scope>
    <source>
        <strain evidence="4 5">PKUAC-SCTA183</strain>
    </source>
</reference>
<evidence type="ECO:0000256" key="2">
    <source>
        <dbReference type="SAM" id="MobiDB-lite"/>
    </source>
</evidence>
<dbReference type="Proteomes" id="UP000505210">
    <property type="component" value="Chromosome"/>
</dbReference>
<feature type="coiled-coil region" evidence="1">
    <location>
        <begin position="812"/>
        <end position="839"/>
    </location>
</feature>
<dbReference type="EMBL" id="CP053661">
    <property type="protein sequence ID" value="QKD82850.1"/>
    <property type="molecule type" value="Genomic_DNA"/>
</dbReference>
<keyword evidence="5" id="KW-1185">Reference proteome</keyword>
<dbReference type="RefSeq" id="WP_172356026.1">
    <property type="nucleotide sequence ID" value="NZ_CP053661.1"/>
</dbReference>
<dbReference type="Pfam" id="PF12770">
    <property type="entry name" value="CHAT"/>
    <property type="match status" value="1"/>
</dbReference>